<proteinExistence type="predicted"/>
<gene>
    <name evidence="1" type="ORF">HMPREF9453_00574</name>
</gene>
<evidence type="ECO:0000313" key="2">
    <source>
        <dbReference type="Proteomes" id="UP000003277"/>
    </source>
</evidence>
<evidence type="ECO:0008006" key="3">
    <source>
        <dbReference type="Google" id="ProtNLM"/>
    </source>
</evidence>
<dbReference type="STRING" id="742743.HMPREF9453_00574"/>
<dbReference type="InterPro" id="IPR021739">
    <property type="entry name" value="SaV-like"/>
</dbReference>
<protein>
    <recommendedName>
        <fullName evidence="3">Protein of unknwon function (DUF3310)</fullName>
    </recommendedName>
</protein>
<comment type="caution">
    <text evidence="1">The sequence shown here is derived from an EMBL/GenBank/DDBJ whole genome shotgun (WGS) entry which is preliminary data.</text>
</comment>
<accession>H1CYY6</accession>
<keyword evidence="2" id="KW-1185">Reference proteome</keyword>
<sequence length="93" mass="10878">MNTEDCRNVRKEKSGMAIAQAHYNQCAIEPIEIMQMYFTAQEMYGFCKGNALKYILRSRFKGHELQDMEKALQYVEWAVDVLKGKNINPRKGR</sequence>
<name>H1CYY6_9FIRM</name>
<evidence type="ECO:0000313" key="1">
    <source>
        <dbReference type="EMBL" id="EHO63557.1"/>
    </source>
</evidence>
<dbReference type="RefSeq" id="WP_008859078.1">
    <property type="nucleotide sequence ID" value="NZ_JH591187.1"/>
</dbReference>
<dbReference type="AlphaFoldDB" id="H1CYY6"/>
<dbReference type="Proteomes" id="UP000003277">
    <property type="component" value="Unassembled WGS sequence"/>
</dbReference>
<dbReference type="EMBL" id="ADLT01000015">
    <property type="protein sequence ID" value="EHO63557.1"/>
    <property type="molecule type" value="Genomic_DNA"/>
</dbReference>
<dbReference type="HOGENOM" id="CLU_2394998_0_0_9"/>
<organism evidence="1 2">
    <name type="scientific">Dialister succinatiphilus YIT 11850</name>
    <dbReference type="NCBI Taxonomy" id="742743"/>
    <lineage>
        <taxon>Bacteria</taxon>
        <taxon>Bacillati</taxon>
        <taxon>Bacillota</taxon>
        <taxon>Negativicutes</taxon>
        <taxon>Veillonellales</taxon>
        <taxon>Veillonellaceae</taxon>
        <taxon>Dialister</taxon>
    </lineage>
</organism>
<dbReference type="PATRIC" id="fig|742743.3.peg.585"/>
<dbReference type="Pfam" id="PF11753">
    <property type="entry name" value="DUF3310"/>
    <property type="match status" value="1"/>
</dbReference>
<reference evidence="1 2" key="1">
    <citation type="submission" date="2011-11" db="EMBL/GenBank/DDBJ databases">
        <title>The Genome Sequence of Dialister succinatiphilus YIT 11850.</title>
        <authorList>
            <consortium name="The Broad Institute Genome Sequencing Platform"/>
            <person name="Earl A."/>
            <person name="Ward D."/>
            <person name="Feldgarden M."/>
            <person name="Gevers D."/>
            <person name="Morotomi M."/>
            <person name="Young S.K."/>
            <person name="Zeng Q."/>
            <person name="Gargeya S."/>
            <person name="Fitzgerald M."/>
            <person name="Haas B."/>
            <person name="Abouelleil A."/>
            <person name="Alvarado L."/>
            <person name="Arachchi H.M."/>
            <person name="Berlin A."/>
            <person name="Brown A."/>
            <person name="Chapman S.B."/>
            <person name="Dunbar C."/>
            <person name="Gearin G."/>
            <person name="Goldberg J."/>
            <person name="Griggs A."/>
            <person name="Gujja S."/>
            <person name="Heiman D."/>
            <person name="Howarth C."/>
            <person name="Lui A."/>
            <person name="MacDonald P.J.P."/>
            <person name="Montmayeur A."/>
            <person name="Murphy C."/>
            <person name="Neiman D."/>
            <person name="Pearson M."/>
            <person name="Priest M."/>
            <person name="Roberts A."/>
            <person name="Saif S."/>
            <person name="Shea T."/>
            <person name="Sisk P."/>
            <person name="Stolte C."/>
            <person name="Sykes S."/>
            <person name="Wortman J."/>
            <person name="Nusbaum C."/>
            <person name="Birren B."/>
        </authorList>
    </citation>
    <scope>NUCLEOTIDE SEQUENCE [LARGE SCALE GENOMIC DNA]</scope>
    <source>
        <strain evidence="1 2">YIT 11850</strain>
    </source>
</reference>